<dbReference type="Proteomes" id="UP001153954">
    <property type="component" value="Unassembled WGS sequence"/>
</dbReference>
<gene>
    <name evidence="1" type="ORF">EEDITHA_LOCUS13698</name>
</gene>
<dbReference type="EMBL" id="CAKOGL010000020">
    <property type="protein sequence ID" value="CAH2098598.1"/>
    <property type="molecule type" value="Genomic_DNA"/>
</dbReference>
<proteinExistence type="predicted"/>
<keyword evidence="2" id="KW-1185">Reference proteome</keyword>
<evidence type="ECO:0000313" key="2">
    <source>
        <dbReference type="Proteomes" id="UP001153954"/>
    </source>
</evidence>
<sequence length="132" mass="14997">MYRCTDVDVRYSETLTDVREVLHAACSGGRCTDVDVRYSETLTDVREVLRAACSGGRCTDEQVNRCRLRHSPTCARYSARRAVAADVQMNRCTDVDVRYSETLTDVREVLRAACSGGRCTDEQVYRCRREVQ</sequence>
<reference evidence="1" key="1">
    <citation type="submission" date="2022-03" db="EMBL/GenBank/DDBJ databases">
        <authorList>
            <person name="Tunstrom K."/>
        </authorList>
    </citation>
    <scope>NUCLEOTIDE SEQUENCE</scope>
</reference>
<comment type="caution">
    <text evidence="1">The sequence shown here is derived from an EMBL/GenBank/DDBJ whole genome shotgun (WGS) entry which is preliminary data.</text>
</comment>
<dbReference type="AlphaFoldDB" id="A0AAU9UKS6"/>
<evidence type="ECO:0000313" key="1">
    <source>
        <dbReference type="EMBL" id="CAH2098598.1"/>
    </source>
</evidence>
<name>A0AAU9UKS6_EUPED</name>
<accession>A0AAU9UKS6</accession>
<protein>
    <submittedName>
        <fullName evidence="1">Uncharacterized protein</fullName>
    </submittedName>
</protein>
<organism evidence="1 2">
    <name type="scientific">Euphydryas editha</name>
    <name type="common">Edith's checkerspot</name>
    <dbReference type="NCBI Taxonomy" id="104508"/>
    <lineage>
        <taxon>Eukaryota</taxon>
        <taxon>Metazoa</taxon>
        <taxon>Ecdysozoa</taxon>
        <taxon>Arthropoda</taxon>
        <taxon>Hexapoda</taxon>
        <taxon>Insecta</taxon>
        <taxon>Pterygota</taxon>
        <taxon>Neoptera</taxon>
        <taxon>Endopterygota</taxon>
        <taxon>Lepidoptera</taxon>
        <taxon>Glossata</taxon>
        <taxon>Ditrysia</taxon>
        <taxon>Papilionoidea</taxon>
        <taxon>Nymphalidae</taxon>
        <taxon>Nymphalinae</taxon>
        <taxon>Euphydryas</taxon>
    </lineage>
</organism>